<comment type="similarity">
    <text evidence="1">Belongs to the protein kinase superfamily. ADCK protein kinase family.</text>
</comment>
<feature type="domain" description="ABC1 atypical kinase-like" evidence="5">
    <location>
        <begin position="95"/>
        <end position="337"/>
    </location>
</feature>
<protein>
    <submittedName>
        <fullName evidence="6">7492_t:CDS:1</fullName>
    </submittedName>
</protein>
<evidence type="ECO:0000256" key="1">
    <source>
        <dbReference type="ARBA" id="ARBA00009670"/>
    </source>
</evidence>
<dbReference type="InterPro" id="IPR011009">
    <property type="entry name" value="Kinase-like_dom_sf"/>
</dbReference>
<dbReference type="OrthoDB" id="201153at2759"/>
<keyword evidence="2" id="KW-0808">Transferase</keyword>
<evidence type="ECO:0000256" key="4">
    <source>
        <dbReference type="ARBA" id="ARBA00022840"/>
    </source>
</evidence>
<dbReference type="InterPro" id="IPR051409">
    <property type="entry name" value="Atypical_kinase_ADCK"/>
</dbReference>
<dbReference type="GO" id="GO:0005524">
    <property type="term" value="F:ATP binding"/>
    <property type="evidence" value="ECO:0007669"/>
    <property type="project" value="UniProtKB-KW"/>
</dbReference>
<keyword evidence="4" id="KW-0067">ATP-binding</keyword>
<proteinExistence type="inferred from homology"/>
<evidence type="ECO:0000256" key="2">
    <source>
        <dbReference type="ARBA" id="ARBA00022679"/>
    </source>
</evidence>
<evidence type="ECO:0000313" key="6">
    <source>
        <dbReference type="EMBL" id="CAG8548957.1"/>
    </source>
</evidence>
<dbReference type="SUPFAM" id="SSF56112">
    <property type="entry name" value="Protein kinase-like (PK-like)"/>
    <property type="match status" value="1"/>
</dbReference>
<keyword evidence="3" id="KW-0547">Nucleotide-binding</keyword>
<dbReference type="GO" id="GO:0006744">
    <property type="term" value="P:ubiquinone biosynthetic process"/>
    <property type="evidence" value="ECO:0007669"/>
    <property type="project" value="TreeGrafter"/>
</dbReference>
<dbReference type="EMBL" id="CAJVPJ010000686">
    <property type="protein sequence ID" value="CAG8548957.1"/>
    <property type="molecule type" value="Genomic_DNA"/>
</dbReference>
<dbReference type="GO" id="GO:0016740">
    <property type="term" value="F:transferase activity"/>
    <property type="evidence" value="ECO:0007669"/>
    <property type="project" value="UniProtKB-KW"/>
</dbReference>
<reference evidence="6" key="1">
    <citation type="submission" date="2021-06" db="EMBL/GenBank/DDBJ databases">
        <authorList>
            <person name="Kallberg Y."/>
            <person name="Tangrot J."/>
            <person name="Rosling A."/>
        </authorList>
    </citation>
    <scope>NUCLEOTIDE SEQUENCE</scope>
    <source>
        <strain evidence="6">IA702</strain>
    </source>
</reference>
<organism evidence="6 7">
    <name type="scientific">Paraglomus occultum</name>
    <dbReference type="NCBI Taxonomy" id="144539"/>
    <lineage>
        <taxon>Eukaryota</taxon>
        <taxon>Fungi</taxon>
        <taxon>Fungi incertae sedis</taxon>
        <taxon>Mucoromycota</taxon>
        <taxon>Glomeromycotina</taxon>
        <taxon>Glomeromycetes</taxon>
        <taxon>Paraglomerales</taxon>
        <taxon>Paraglomeraceae</taxon>
        <taxon>Paraglomus</taxon>
    </lineage>
</organism>
<dbReference type="CDD" id="cd13970">
    <property type="entry name" value="ABC1_ADCK3"/>
    <property type="match status" value="1"/>
</dbReference>
<accession>A0A9N9FNJ9</accession>
<dbReference type="InterPro" id="IPR004147">
    <property type="entry name" value="ABC1_dom"/>
</dbReference>
<evidence type="ECO:0000259" key="5">
    <source>
        <dbReference type="Pfam" id="PF03109"/>
    </source>
</evidence>
<gene>
    <name evidence="6" type="ORF">POCULU_LOCUS4919</name>
</gene>
<dbReference type="InterPro" id="IPR034646">
    <property type="entry name" value="ADCK3_dom"/>
</dbReference>
<sequence length="441" mass="49726">MSNESKVPSTRIGRLLQFGGLAVGLGIGAVNEAVRRATSTDKLESNTSLLMSESNIDLLVNKLSHMRGAAMKLGQIISIQDNEVVPPQLRQVLLKVQNSANHMPGWQLEKVMKQELGTNWRDNFRTFDRIPTAAASIGQVHFAELASNGMPVTVKVQYPGVVDAISSDLDNLRGILLVSDLLPKGLYLDNTIRVAKKELAWETDYKREAECMKKFGELLKSDTDFVVPTVVDDLTTGMVMTYQRMMGEPLNKVESYDQETRNKIGANILKLCLRELFEFRFMQTDPNWTNFLYNISTQKIELLDFGASRGFDDKFVNLYQETLKAAVRSDEEACIHYSTEMGFLTGYETNTMQQAHVSSILTLGEPFTRPVYDFSTQTVTTRIRDLIPTMLKYRLTPPPEESYSLHRKLSGAFLLCTKLRAIISCRDIFESIVGDPYNEKS</sequence>
<dbReference type="PANTHER" id="PTHR43851:SF3">
    <property type="entry name" value="COENZYME Q8"/>
    <property type="match status" value="1"/>
</dbReference>
<dbReference type="Proteomes" id="UP000789572">
    <property type="component" value="Unassembled WGS sequence"/>
</dbReference>
<keyword evidence="7" id="KW-1185">Reference proteome</keyword>
<comment type="caution">
    <text evidence="6">The sequence shown here is derived from an EMBL/GenBank/DDBJ whole genome shotgun (WGS) entry which is preliminary data.</text>
</comment>
<dbReference type="Pfam" id="PF03109">
    <property type="entry name" value="ABC1"/>
    <property type="match status" value="1"/>
</dbReference>
<evidence type="ECO:0000313" key="7">
    <source>
        <dbReference type="Proteomes" id="UP000789572"/>
    </source>
</evidence>
<evidence type="ECO:0000256" key="3">
    <source>
        <dbReference type="ARBA" id="ARBA00022741"/>
    </source>
</evidence>
<name>A0A9N9FNJ9_9GLOM</name>
<dbReference type="AlphaFoldDB" id="A0A9N9FNJ9"/>
<dbReference type="PANTHER" id="PTHR43851">
    <property type="match status" value="1"/>
</dbReference>